<name>A0A067FG44_CITSI</name>
<dbReference type="SMART" id="SM00358">
    <property type="entry name" value="DSRM"/>
    <property type="match status" value="1"/>
</dbReference>
<evidence type="ECO:0000259" key="4">
    <source>
        <dbReference type="PROSITE" id="PS50137"/>
    </source>
</evidence>
<keyword evidence="6" id="KW-1185">Reference proteome</keyword>
<protein>
    <recommendedName>
        <fullName evidence="4">DRBM domain-containing protein</fullName>
    </recommendedName>
</protein>
<gene>
    <name evidence="5" type="ORF">CISIN_1g0387611mg</name>
</gene>
<evidence type="ECO:0000256" key="2">
    <source>
        <dbReference type="ARBA" id="ARBA00022884"/>
    </source>
</evidence>
<accession>A0A067FG44</accession>
<organism evidence="5 6">
    <name type="scientific">Citrus sinensis</name>
    <name type="common">Sweet orange</name>
    <name type="synonym">Citrus aurantium var. sinensis</name>
    <dbReference type="NCBI Taxonomy" id="2711"/>
    <lineage>
        <taxon>Eukaryota</taxon>
        <taxon>Viridiplantae</taxon>
        <taxon>Streptophyta</taxon>
        <taxon>Embryophyta</taxon>
        <taxon>Tracheophyta</taxon>
        <taxon>Spermatophyta</taxon>
        <taxon>Magnoliopsida</taxon>
        <taxon>eudicotyledons</taxon>
        <taxon>Gunneridae</taxon>
        <taxon>Pentapetalae</taxon>
        <taxon>rosids</taxon>
        <taxon>malvids</taxon>
        <taxon>Sapindales</taxon>
        <taxon>Rutaceae</taxon>
        <taxon>Aurantioideae</taxon>
        <taxon>Citrus</taxon>
    </lineage>
</organism>
<dbReference type="Gene3D" id="3.30.160.20">
    <property type="match status" value="1"/>
</dbReference>
<dbReference type="InterPro" id="IPR014720">
    <property type="entry name" value="dsRBD_dom"/>
</dbReference>
<dbReference type="PANTHER" id="PTHR46031">
    <property type="match status" value="1"/>
</dbReference>
<dbReference type="EMBL" id="KK784900">
    <property type="protein sequence ID" value="KDO66308.1"/>
    <property type="molecule type" value="Genomic_DNA"/>
</dbReference>
<dbReference type="GO" id="GO:0003723">
    <property type="term" value="F:RNA binding"/>
    <property type="evidence" value="ECO:0007669"/>
    <property type="project" value="UniProtKB-UniRule"/>
</dbReference>
<evidence type="ECO:0000313" key="5">
    <source>
        <dbReference type="EMBL" id="KDO66308.1"/>
    </source>
</evidence>
<evidence type="ECO:0000256" key="1">
    <source>
        <dbReference type="ARBA" id="ARBA00022737"/>
    </source>
</evidence>
<keyword evidence="2 3" id="KW-0694">RNA-binding</keyword>
<dbReference type="STRING" id="2711.A0A067FG44"/>
<evidence type="ECO:0000256" key="3">
    <source>
        <dbReference type="PROSITE-ProRule" id="PRU00266"/>
    </source>
</evidence>
<keyword evidence="1" id="KW-0677">Repeat</keyword>
<proteinExistence type="predicted"/>
<dbReference type="Proteomes" id="UP000027120">
    <property type="component" value="Unassembled WGS sequence"/>
</dbReference>
<dbReference type="AlphaFoldDB" id="A0A067FG44"/>
<dbReference type="PANTHER" id="PTHR46031:SF31">
    <property type="entry name" value="DOUBLE-STRANDED RNA-BINDING PROTEIN 1-LIKE"/>
    <property type="match status" value="1"/>
</dbReference>
<feature type="domain" description="DRBM" evidence="4">
    <location>
        <begin position="1"/>
        <end position="70"/>
    </location>
</feature>
<dbReference type="Pfam" id="PF00035">
    <property type="entry name" value="dsrm"/>
    <property type="match status" value="1"/>
</dbReference>
<evidence type="ECO:0000313" key="6">
    <source>
        <dbReference type="Proteomes" id="UP000027120"/>
    </source>
</evidence>
<reference evidence="5 6" key="1">
    <citation type="submission" date="2014-04" db="EMBL/GenBank/DDBJ databases">
        <authorList>
            <consortium name="International Citrus Genome Consortium"/>
            <person name="Gmitter F."/>
            <person name="Chen C."/>
            <person name="Farmerie W."/>
            <person name="Harkins T."/>
            <person name="Desany B."/>
            <person name="Mohiuddin M."/>
            <person name="Kodira C."/>
            <person name="Borodovsky M."/>
            <person name="Lomsadze A."/>
            <person name="Burns P."/>
            <person name="Jenkins J."/>
            <person name="Prochnik S."/>
            <person name="Shu S."/>
            <person name="Chapman J."/>
            <person name="Pitluck S."/>
            <person name="Schmutz J."/>
            <person name="Rokhsar D."/>
        </authorList>
    </citation>
    <scope>NUCLEOTIDE SEQUENCE</scope>
</reference>
<dbReference type="SUPFAM" id="SSF54768">
    <property type="entry name" value="dsRNA-binding domain-like"/>
    <property type="match status" value="1"/>
</dbReference>
<sequence length="77" mass="8632">MYKTKVQELCHQKRWSLPRYSTMKDGADHDPRFKSSVSVNGLSFHSSVSCKSSKESQNDAAKLAFLHFTSPPPPPPP</sequence>
<dbReference type="PROSITE" id="PS50137">
    <property type="entry name" value="DS_RBD"/>
    <property type="match status" value="1"/>
</dbReference>
<feature type="non-terminal residue" evidence="5">
    <location>
        <position position="77"/>
    </location>
</feature>